<feature type="transmembrane region" description="Helical" evidence="2">
    <location>
        <begin position="564"/>
        <end position="585"/>
    </location>
</feature>
<gene>
    <name evidence="5" type="ORF">RRG08_043871</name>
</gene>
<evidence type="ECO:0000313" key="5">
    <source>
        <dbReference type="EMBL" id="KAK3713290.1"/>
    </source>
</evidence>
<proteinExistence type="predicted"/>
<dbReference type="EMBL" id="JAWDGP010007564">
    <property type="protein sequence ID" value="KAK3713290.1"/>
    <property type="molecule type" value="Genomic_DNA"/>
</dbReference>
<dbReference type="InterPro" id="IPR016186">
    <property type="entry name" value="C-type_lectin-like/link_sf"/>
</dbReference>
<protein>
    <recommendedName>
        <fullName evidence="4">C-type lectin domain-containing protein</fullName>
    </recommendedName>
</protein>
<feature type="domain" description="C-type lectin" evidence="4">
    <location>
        <begin position="58"/>
        <end position="170"/>
    </location>
</feature>
<feature type="compositionally biased region" description="Basic and acidic residues" evidence="1">
    <location>
        <begin position="716"/>
        <end position="735"/>
    </location>
</feature>
<reference evidence="5" key="1">
    <citation type="journal article" date="2023" name="G3 (Bethesda)">
        <title>A reference genome for the long-term kleptoplast-retaining sea slug Elysia crispata morphotype clarki.</title>
        <authorList>
            <person name="Eastman K.E."/>
            <person name="Pendleton A.L."/>
            <person name="Shaikh M.A."/>
            <person name="Suttiyut T."/>
            <person name="Ogas R."/>
            <person name="Tomko P."/>
            <person name="Gavelis G."/>
            <person name="Widhalm J.R."/>
            <person name="Wisecaver J.H."/>
        </authorList>
    </citation>
    <scope>NUCLEOTIDE SEQUENCE</scope>
    <source>
        <strain evidence="5">ECLA1</strain>
    </source>
</reference>
<dbReference type="SMART" id="SM00034">
    <property type="entry name" value="CLECT"/>
    <property type="match status" value="1"/>
</dbReference>
<name>A0AAE0XUG8_9GAST</name>
<dbReference type="Pfam" id="PF00059">
    <property type="entry name" value="Lectin_C"/>
    <property type="match status" value="1"/>
</dbReference>
<feature type="signal peptide" evidence="3">
    <location>
        <begin position="1"/>
        <end position="23"/>
    </location>
</feature>
<keyword evidence="6" id="KW-1185">Reference proteome</keyword>
<feature type="region of interest" description="Disordered" evidence="1">
    <location>
        <begin position="647"/>
        <end position="742"/>
    </location>
</feature>
<keyword evidence="2" id="KW-0472">Membrane</keyword>
<evidence type="ECO:0000256" key="1">
    <source>
        <dbReference type="SAM" id="MobiDB-lite"/>
    </source>
</evidence>
<dbReference type="PROSITE" id="PS50041">
    <property type="entry name" value="C_TYPE_LECTIN_2"/>
    <property type="match status" value="1"/>
</dbReference>
<sequence length="806" mass="91104">MEVFTFCLTKLMFMLFFVTTVRGDCVTPAGTQICSSDDYNPCSLLGFEFYNRFNYEVCLLIDWRLILSFRDAKDYCLKMGAELITLLDEHLQKTIESVVYSHNSYWIDLQYSSQYNDFRWNKHPQRKLSYHKFNGTVPQNNSTGDCVVYDQSSDLWLLSVCNVAKFFICESYQYNDLANVPPSITIPSNKWSRIKNTVLVGDPLKANCVGIVGQSGTISWEYKLGKEKTKILDNDPRIQKLYEYHLKGASCRRVLRSCLTLNISHSLSDYSLTKRVACTVHKQGQKPLSCWGKGYKQCSTPITFVTEYSNRKPLLRLAYHDKAQQLFHWGRVAVFQCGACVGLHGNVSYETKSSDLNIVEKCGNIESSMTYTKKSVPCGIHVTVTLGIPVIEAVVNCTLRCKSYRIDEKDLPFNEIFSGLENLFVTYGPQTPKLTVDYDGLGGFVASGSTITANCTACVGNEGTITWDIIDNNNDSLSEEQLEGLNLTVDDDFQINQPGCGTEALSLLTLTVTRVMHKARIVCLSFNETYLENVDLTATSGTFYITDFGDSPPGGDISNYIVDLFSVMAFLLFFLLVVLVMRYYFGYGQRRKTPRSKLEEALHRRRPERASLSKLNRYNLDSIIRKPGRDSRDRKVQLLLQEHTLSGVQDAARPAKDKKSSHRGLKSHQRRKQSRRSKRKNKNRNHWATLGEKMRRHNKSKANAARATGFSAVVKRAKELKQEESRVNRSSDTKARASTLSRNTLTRASNVSSIKSWSVKLRRMTSGHTSLSRHESDPSVNRSKSKSSKQTVLTFASGGTSIDSTD</sequence>
<dbReference type="AlphaFoldDB" id="A0AAE0XUG8"/>
<keyword evidence="2" id="KW-0812">Transmembrane</keyword>
<feature type="region of interest" description="Disordered" evidence="1">
    <location>
        <begin position="762"/>
        <end position="806"/>
    </location>
</feature>
<evidence type="ECO:0000256" key="3">
    <source>
        <dbReference type="SAM" id="SignalP"/>
    </source>
</evidence>
<dbReference type="Proteomes" id="UP001283361">
    <property type="component" value="Unassembled WGS sequence"/>
</dbReference>
<dbReference type="Gene3D" id="3.10.100.10">
    <property type="entry name" value="Mannose-Binding Protein A, subunit A"/>
    <property type="match status" value="1"/>
</dbReference>
<feature type="chain" id="PRO_5042197770" description="C-type lectin domain-containing protein" evidence="3">
    <location>
        <begin position="24"/>
        <end position="806"/>
    </location>
</feature>
<feature type="compositionally biased region" description="Polar residues" evidence="1">
    <location>
        <begin position="778"/>
        <end position="806"/>
    </location>
</feature>
<dbReference type="InterPro" id="IPR016187">
    <property type="entry name" value="CTDL_fold"/>
</dbReference>
<dbReference type="SUPFAM" id="SSF56436">
    <property type="entry name" value="C-type lectin-like"/>
    <property type="match status" value="1"/>
</dbReference>
<evidence type="ECO:0000313" key="6">
    <source>
        <dbReference type="Proteomes" id="UP001283361"/>
    </source>
</evidence>
<organism evidence="5 6">
    <name type="scientific">Elysia crispata</name>
    <name type="common">lettuce slug</name>
    <dbReference type="NCBI Taxonomy" id="231223"/>
    <lineage>
        <taxon>Eukaryota</taxon>
        <taxon>Metazoa</taxon>
        <taxon>Spiralia</taxon>
        <taxon>Lophotrochozoa</taxon>
        <taxon>Mollusca</taxon>
        <taxon>Gastropoda</taxon>
        <taxon>Heterobranchia</taxon>
        <taxon>Euthyneura</taxon>
        <taxon>Panpulmonata</taxon>
        <taxon>Sacoglossa</taxon>
        <taxon>Placobranchoidea</taxon>
        <taxon>Plakobranchidae</taxon>
        <taxon>Elysia</taxon>
    </lineage>
</organism>
<dbReference type="CDD" id="cd00037">
    <property type="entry name" value="CLECT"/>
    <property type="match status" value="1"/>
</dbReference>
<keyword evidence="3" id="KW-0732">Signal</keyword>
<feature type="compositionally biased region" description="Basic residues" evidence="1">
    <location>
        <begin position="659"/>
        <end position="685"/>
    </location>
</feature>
<evidence type="ECO:0000256" key="2">
    <source>
        <dbReference type="SAM" id="Phobius"/>
    </source>
</evidence>
<accession>A0AAE0XUG8</accession>
<keyword evidence="2" id="KW-1133">Transmembrane helix</keyword>
<comment type="caution">
    <text evidence="5">The sequence shown here is derived from an EMBL/GenBank/DDBJ whole genome shotgun (WGS) entry which is preliminary data.</text>
</comment>
<evidence type="ECO:0000259" key="4">
    <source>
        <dbReference type="PROSITE" id="PS50041"/>
    </source>
</evidence>
<dbReference type="InterPro" id="IPR001304">
    <property type="entry name" value="C-type_lectin-like"/>
</dbReference>